<dbReference type="Pfam" id="PF05164">
    <property type="entry name" value="ZapA"/>
    <property type="match status" value="1"/>
</dbReference>
<evidence type="ECO:0000313" key="2">
    <source>
        <dbReference type="Proteomes" id="UP000555448"/>
    </source>
</evidence>
<evidence type="ECO:0000313" key="1">
    <source>
        <dbReference type="EMBL" id="MBB4859101.1"/>
    </source>
</evidence>
<protein>
    <submittedName>
        <fullName evidence="1">Cell division protein ZapA</fullName>
    </submittedName>
</protein>
<dbReference type="GO" id="GO:0051301">
    <property type="term" value="P:cell division"/>
    <property type="evidence" value="ECO:0007669"/>
    <property type="project" value="UniProtKB-KW"/>
</dbReference>
<reference evidence="1 2" key="1">
    <citation type="submission" date="2020-08" db="EMBL/GenBank/DDBJ databases">
        <title>Functional genomics of gut bacteria from endangered species of beetles.</title>
        <authorList>
            <person name="Carlos-Shanley C."/>
        </authorList>
    </citation>
    <scope>NUCLEOTIDE SEQUENCE [LARGE SCALE GENOMIC DNA]</scope>
    <source>
        <strain evidence="1 2">S00245</strain>
    </source>
</reference>
<dbReference type="InterPro" id="IPR007838">
    <property type="entry name" value="Cell_div_ZapA-like"/>
</dbReference>
<dbReference type="Proteomes" id="UP000555448">
    <property type="component" value="Unassembled WGS sequence"/>
</dbReference>
<keyword evidence="1" id="KW-0132">Cell division</keyword>
<sequence>MSNVVLSIGGRAFTVASADGEEGHVAALGRMIDTVVSTGNLRTQTEPRMLLYAALMLADELHEARQALASVPATAEPVPAPVPAEPDPALEERVARIAVRLEAVAQHLEDRAPSA</sequence>
<name>A0A7W7NW99_9SPHN</name>
<dbReference type="InterPro" id="IPR036192">
    <property type="entry name" value="Cell_div_ZapA-like_sf"/>
</dbReference>
<proteinExistence type="predicted"/>
<keyword evidence="1" id="KW-0131">Cell cycle</keyword>
<dbReference type="AlphaFoldDB" id="A0A7W7NW99"/>
<gene>
    <name evidence="1" type="ORF">HNO88_002427</name>
</gene>
<keyword evidence="2" id="KW-1185">Reference proteome</keyword>
<dbReference type="RefSeq" id="WP_184245380.1">
    <property type="nucleotide sequence ID" value="NZ_JACHLR010000009.1"/>
</dbReference>
<organism evidence="1 2">
    <name type="scientific">Novosphingobium chloroacetimidivorans</name>
    <dbReference type="NCBI Taxonomy" id="1428314"/>
    <lineage>
        <taxon>Bacteria</taxon>
        <taxon>Pseudomonadati</taxon>
        <taxon>Pseudomonadota</taxon>
        <taxon>Alphaproteobacteria</taxon>
        <taxon>Sphingomonadales</taxon>
        <taxon>Sphingomonadaceae</taxon>
        <taxon>Novosphingobium</taxon>
    </lineage>
</organism>
<dbReference type="SUPFAM" id="SSF102829">
    <property type="entry name" value="Cell division protein ZapA-like"/>
    <property type="match status" value="1"/>
</dbReference>
<comment type="caution">
    <text evidence="1">The sequence shown here is derived from an EMBL/GenBank/DDBJ whole genome shotgun (WGS) entry which is preliminary data.</text>
</comment>
<accession>A0A7W7NW99</accession>
<dbReference type="EMBL" id="JACHLR010000009">
    <property type="protein sequence ID" value="MBB4859101.1"/>
    <property type="molecule type" value="Genomic_DNA"/>
</dbReference>